<comment type="subunit">
    <text evidence="4">Homodimer.</text>
</comment>
<evidence type="ECO:0000256" key="9">
    <source>
        <dbReference type="ARBA" id="ARBA00023004"/>
    </source>
</evidence>
<feature type="domain" description="SsuA/THI5-like" evidence="13">
    <location>
        <begin position="52"/>
        <end position="259"/>
    </location>
</feature>
<dbReference type="Gene3D" id="3.40.190.10">
    <property type="entry name" value="Periplasmic binding protein-like II"/>
    <property type="match status" value="2"/>
</dbReference>
<dbReference type="Proteomes" id="UP000050544">
    <property type="component" value="Unassembled WGS sequence"/>
</dbReference>
<dbReference type="InterPro" id="IPR027939">
    <property type="entry name" value="NMT1/THI5"/>
</dbReference>
<evidence type="ECO:0000256" key="12">
    <source>
        <dbReference type="SAM" id="SignalP"/>
    </source>
</evidence>
<name>A0A0P6Y464_9CHLR</name>
<keyword evidence="8" id="KW-0784">Thiamine biosynthesis</keyword>
<gene>
    <name evidence="14" type="ORF">SE15_03450</name>
</gene>
<evidence type="ECO:0000256" key="1">
    <source>
        <dbReference type="ARBA" id="ARBA00003469"/>
    </source>
</evidence>
<comment type="caution">
    <text evidence="14">The sequence shown here is derived from an EMBL/GenBank/DDBJ whole genome shotgun (WGS) entry which is preliminary data.</text>
</comment>
<evidence type="ECO:0000256" key="2">
    <source>
        <dbReference type="ARBA" id="ARBA00004948"/>
    </source>
</evidence>
<protein>
    <recommendedName>
        <fullName evidence="10">Thiamine pyrimidine synthase</fullName>
    </recommendedName>
</protein>
<dbReference type="AlphaFoldDB" id="A0A0P6Y464"/>
<feature type="chain" id="PRO_5006133368" description="Thiamine pyrimidine synthase" evidence="12">
    <location>
        <begin position="24"/>
        <end position="338"/>
    </location>
</feature>
<feature type="signal peptide" evidence="12">
    <location>
        <begin position="1"/>
        <end position="23"/>
    </location>
</feature>
<keyword evidence="5" id="KW-0808">Transferase</keyword>
<evidence type="ECO:0000256" key="6">
    <source>
        <dbReference type="ARBA" id="ARBA00022723"/>
    </source>
</evidence>
<dbReference type="GO" id="GO:0046872">
    <property type="term" value="F:metal ion binding"/>
    <property type="evidence" value="ECO:0007669"/>
    <property type="project" value="UniProtKB-KW"/>
</dbReference>
<evidence type="ECO:0000256" key="7">
    <source>
        <dbReference type="ARBA" id="ARBA00022898"/>
    </source>
</evidence>
<dbReference type="RefSeq" id="WP_054520693.1">
    <property type="nucleotide sequence ID" value="NZ_LGKO01000002.1"/>
</dbReference>
<keyword evidence="9" id="KW-0408">Iron</keyword>
<keyword evidence="15" id="KW-1185">Reference proteome</keyword>
<keyword evidence="12" id="KW-0732">Signal</keyword>
<evidence type="ECO:0000256" key="8">
    <source>
        <dbReference type="ARBA" id="ARBA00022977"/>
    </source>
</evidence>
<keyword evidence="7" id="KW-0663">Pyridoxal phosphate</keyword>
<evidence type="ECO:0000256" key="10">
    <source>
        <dbReference type="ARBA" id="ARBA00033171"/>
    </source>
</evidence>
<dbReference type="GO" id="GO:0009228">
    <property type="term" value="P:thiamine biosynthetic process"/>
    <property type="evidence" value="ECO:0007669"/>
    <property type="project" value="UniProtKB-KW"/>
</dbReference>
<comment type="similarity">
    <text evidence="3">Belongs to the NMT1/THI5 family.</text>
</comment>
<dbReference type="PANTHER" id="PTHR31528">
    <property type="entry name" value="4-AMINO-5-HYDROXYMETHYL-2-METHYLPYRIMIDINE PHOSPHATE SYNTHASE THI11-RELATED"/>
    <property type="match status" value="1"/>
</dbReference>
<organism evidence="14 15">
    <name type="scientific">Thermanaerothrix daxensis</name>
    <dbReference type="NCBI Taxonomy" id="869279"/>
    <lineage>
        <taxon>Bacteria</taxon>
        <taxon>Bacillati</taxon>
        <taxon>Chloroflexota</taxon>
        <taxon>Anaerolineae</taxon>
        <taxon>Anaerolineales</taxon>
        <taxon>Anaerolineaceae</taxon>
        <taxon>Thermanaerothrix</taxon>
    </lineage>
</organism>
<accession>A0A0P6Y464</accession>
<keyword evidence="6" id="KW-0479">Metal-binding</keyword>
<dbReference type="PANTHER" id="PTHR31528:SF1">
    <property type="entry name" value="4-AMINO-5-HYDROXYMETHYL-2-METHYLPYRIMIDINE PHOSPHATE SYNTHASE THI11-RELATED"/>
    <property type="match status" value="1"/>
</dbReference>
<dbReference type="EMBL" id="LGKO01000002">
    <property type="protein sequence ID" value="KPL84224.1"/>
    <property type="molecule type" value="Genomic_DNA"/>
</dbReference>
<dbReference type="STRING" id="869279.SE15_03450"/>
<evidence type="ECO:0000313" key="15">
    <source>
        <dbReference type="Proteomes" id="UP000050544"/>
    </source>
</evidence>
<dbReference type="InterPro" id="IPR015168">
    <property type="entry name" value="SsuA/THI5"/>
</dbReference>
<sequence length="338" mass="37350">MKHRSFSLLLVLSLTFISNLLVACQPVQSSPTPPRVALTFMAGYKPQANLPFVGVYVAQEKGYFEAEGLDVTIEHSPGQGQHLQLLAAGKIQVTTQDAAVLLQRRADPGLPLVAIALIGQRGQQAFAALKDSGMVTPKDWEGHLVGYKGTPPPDLFALLHAAGADVNKVNLVNVGFDPRLLVEGKVDVYPLFKSNEPFLLRSWGYEIILWDAADYGVPTLGLTYATSESYLQEHPEVLARFLRAALRGIDYAAQHPDEAVQSVLKYTGPETNPEHMRYMLETELKDAQSDVTRAHGWGWQTQEQWQALADMLHQYDVLPTTEVKGAFTTQILEMAQTR</sequence>
<dbReference type="OrthoDB" id="9815602at2"/>
<evidence type="ECO:0000256" key="3">
    <source>
        <dbReference type="ARBA" id="ARBA00009406"/>
    </source>
</evidence>
<comment type="catalytic activity">
    <reaction evidence="11">
        <text>N(6)-(pyridoxal phosphate)-L-lysyl-[4-amino-5-hydroxymethyl-2-methylpyrimidine phosphate synthase] + L-histidyl-[4-amino-5-hydroxymethyl-2-methylpyrimidine phosphate synthase] + 2 Fe(3+) + 4 H2O = L-lysyl-[4-amino-5-hydroxymethyl-2-methylpyrimidine phosphate synthase] + (2S)-2-amino-5-hydroxy-4-oxopentanoyl-[4-amino-5-hydroxymethyl-2-methylpyrimidine phosphate synthase] + 4-amino-2-methyl-5-(phosphooxymethyl)pyrimidine + 3-oxopropanoate + 2 Fe(2+) + 2 H(+)</text>
        <dbReference type="Rhea" id="RHEA:65756"/>
        <dbReference type="Rhea" id="RHEA-COMP:16892"/>
        <dbReference type="Rhea" id="RHEA-COMP:16893"/>
        <dbReference type="Rhea" id="RHEA-COMP:16894"/>
        <dbReference type="Rhea" id="RHEA-COMP:16895"/>
        <dbReference type="ChEBI" id="CHEBI:15377"/>
        <dbReference type="ChEBI" id="CHEBI:15378"/>
        <dbReference type="ChEBI" id="CHEBI:29033"/>
        <dbReference type="ChEBI" id="CHEBI:29034"/>
        <dbReference type="ChEBI" id="CHEBI:29969"/>
        <dbReference type="ChEBI" id="CHEBI:29979"/>
        <dbReference type="ChEBI" id="CHEBI:33190"/>
        <dbReference type="ChEBI" id="CHEBI:58354"/>
        <dbReference type="ChEBI" id="CHEBI:143915"/>
        <dbReference type="ChEBI" id="CHEBI:157692"/>
    </reaction>
    <physiologicalReaction direction="left-to-right" evidence="11">
        <dbReference type="Rhea" id="RHEA:65757"/>
    </physiologicalReaction>
</comment>
<evidence type="ECO:0000256" key="4">
    <source>
        <dbReference type="ARBA" id="ARBA00011738"/>
    </source>
</evidence>
<evidence type="ECO:0000256" key="5">
    <source>
        <dbReference type="ARBA" id="ARBA00022679"/>
    </source>
</evidence>
<evidence type="ECO:0000259" key="13">
    <source>
        <dbReference type="Pfam" id="PF09084"/>
    </source>
</evidence>
<comment type="function">
    <text evidence="1">Responsible for the formation of the pyrimidine heterocycle in the thiamine biosynthesis pathway. Catalyzes the formation of hydroxymethylpyrimidine phosphate (HMP-P) from histidine and pyridoxal phosphate (PLP). The protein uses PLP and the active site histidine to form HMP-P, generating an inactive enzyme. The enzyme can only undergo a single turnover, which suggests it is a suicide enzyme.</text>
</comment>
<dbReference type="PROSITE" id="PS51257">
    <property type="entry name" value="PROKAR_LIPOPROTEIN"/>
    <property type="match status" value="1"/>
</dbReference>
<dbReference type="SUPFAM" id="SSF53850">
    <property type="entry name" value="Periplasmic binding protein-like II"/>
    <property type="match status" value="1"/>
</dbReference>
<reference evidence="14 15" key="1">
    <citation type="submission" date="2015-07" db="EMBL/GenBank/DDBJ databases">
        <title>Whole genome sequence of Thermanaerothrix daxensis DSM 23592.</title>
        <authorList>
            <person name="Hemp J."/>
            <person name="Ward L.M."/>
            <person name="Pace L.A."/>
            <person name="Fischer W.W."/>
        </authorList>
    </citation>
    <scope>NUCLEOTIDE SEQUENCE [LARGE SCALE GENOMIC DNA]</scope>
    <source>
        <strain evidence="14 15">GNS-1</strain>
    </source>
</reference>
<evidence type="ECO:0000256" key="11">
    <source>
        <dbReference type="ARBA" id="ARBA00048179"/>
    </source>
</evidence>
<dbReference type="GO" id="GO:0016740">
    <property type="term" value="F:transferase activity"/>
    <property type="evidence" value="ECO:0007669"/>
    <property type="project" value="UniProtKB-KW"/>
</dbReference>
<comment type="pathway">
    <text evidence="2">Cofactor biosynthesis; thiamine diphosphate biosynthesis.</text>
</comment>
<proteinExistence type="inferred from homology"/>
<evidence type="ECO:0000313" key="14">
    <source>
        <dbReference type="EMBL" id="KPL84224.1"/>
    </source>
</evidence>
<dbReference type="Pfam" id="PF09084">
    <property type="entry name" value="NMT1"/>
    <property type="match status" value="1"/>
</dbReference>